<gene>
    <name evidence="1" type="ORF">BOTNAR_0639g00010</name>
</gene>
<keyword evidence="2" id="KW-1185">Reference proteome</keyword>
<reference evidence="1 2" key="1">
    <citation type="submission" date="2017-12" db="EMBL/GenBank/DDBJ databases">
        <title>Comparative genomics of Botrytis spp.</title>
        <authorList>
            <person name="Valero-Jimenez C.A."/>
            <person name="Tapia P."/>
            <person name="Veloso J."/>
            <person name="Silva-Moreno E."/>
            <person name="Staats M."/>
            <person name="Valdes J.H."/>
            <person name="Van Kan J.A.L."/>
        </authorList>
    </citation>
    <scope>NUCLEOTIDE SEQUENCE [LARGE SCALE GENOMIC DNA]</scope>
    <source>
        <strain evidence="1 2">MUCL2120</strain>
    </source>
</reference>
<dbReference type="EMBL" id="PQXJ01000637">
    <property type="protein sequence ID" value="TGO45779.1"/>
    <property type="molecule type" value="Genomic_DNA"/>
</dbReference>
<organism evidence="1 2">
    <name type="scientific">Botryotinia narcissicola</name>
    <dbReference type="NCBI Taxonomy" id="278944"/>
    <lineage>
        <taxon>Eukaryota</taxon>
        <taxon>Fungi</taxon>
        <taxon>Dikarya</taxon>
        <taxon>Ascomycota</taxon>
        <taxon>Pezizomycotina</taxon>
        <taxon>Leotiomycetes</taxon>
        <taxon>Helotiales</taxon>
        <taxon>Sclerotiniaceae</taxon>
        <taxon>Botryotinia</taxon>
    </lineage>
</organism>
<name>A0A4Z1HAE1_9HELO</name>
<evidence type="ECO:0000313" key="1">
    <source>
        <dbReference type="EMBL" id="TGO45779.1"/>
    </source>
</evidence>
<dbReference type="AlphaFoldDB" id="A0A4Z1HAE1"/>
<proteinExistence type="predicted"/>
<sequence>MHSAHASICGIAIENLTSGRTVQGPLSQEVVGLGDTSVKKSANLRHPSFGLQNVIKREIEKLRKTWLTNYLRWKLQQGYISPGRRDDAYPDSNPMSMQLPASSKEEHFGFSLPNFIKLDDKN</sequence>
<comment type="caution">
    <text evidence="1">The sequence shown here is derived from an EMBL/GenBank/DDBJ whole genome shotgun (WGS) entry which is preliminary data.</text>
</comment>
<dbReference type="Proteomes" id="UP000297452">
    <property type="component" value="Unassembled WGS sequence"/>
</dbReference>
<evidence type="ECO:0000313" key="2">
    <source>
        <dbReference type="Proteomes" id="UP000297452"/>
    </source>
</evidence>
<accession>A0A4Z1HAE1</accession>
<protein>
    <submittedName>
        <fullName evidence="1">Uncharacterized protein</fullName>
    </submittedName>
</protein>